<keyword evidence="2" id="KW-1185">Reference proteome</keyword>
<protein>
    <submittedName>
        <fullName evidence="1">11257_t:CDS:1</fullName>
    </submittedName>
</protein>
<dbReference type="EMBL" id="CAJVPU010035030">
    <property type="protein sequence ID" value="CAG8726828.1"/>
    <property type="molecule type" value="Genomic_DNA"/>
</dbReference>
<gene>
    <name evidence="1" type="ORF">DHETER_LOCUS13192</name>
</gene>
<feature type="non-terminal residue" evidence="1">
    <location>
        <position position="1"/>
    </location>
</feature>
<evidence type="ECO:0000313" key="2">
    <source>
        <dbReference type="Proteomes" id="UP000789702"/>
    </source>
</evidence>
<reference evidence="1" key="1">
    <citation type="submission" date="2021-06" db="EMBL/GenBank/DDBJ databases">
        <authorList>
            <person name="Kallberg Y."/>
            <person name="Tangrot J."/>
            <person name="Rosling A."/>
        </authorList>
    </citation>
    <scope>NUCLEOTIDE SEQUENCE</scope>
    <source>
        <strain evidence="1">IL203A</strain>
    </source>
</reference>
<accession>A0ACA9PZJ7</accession>
<sequence length="93" mass="10763">EYLQSESNDLELLLSNNESESPYLNNETETLSSDIESDSELEEILENDNESESELPYLNNKPKLLLSDIKLNSKLEEVLENDNDFIEYFLNNS</sequence>
<name>A0ACA9PZJ7_9GLOM</name>
<comment type="caution">
    <text evidence="1">The sequence shown here is derived from an EMBL/GenBank/DDBJ whole genome shotgun (WGS) entry which is preliminary data.</text>
</comment>
<dbReference type="Proteomes" id="UP000789702">
    <property type="component" value="Unassembled WGS sequence"/>
</dbReference>
<organism evidence="1 2">
    <name type="scientific">Dentiscutata heterogama</name>
    <dbReference type="NCBI Taxonomy" id="1316150"/>
    <lineage>
        <taxon>Eukaryota</taxon>
        <taxon>Fungi</taxon>
        <taxon>Fungi incertae sedis</taxon>
        <taxon>Mucoromycota</taxon>
        <taxon>Glomeromycotina</taxon>
        <taxon>Glomeromycetes</taxon>
        <taxon>Diversisporales</taxon>
        <taxon>Gigasporaceae</taxon>
        <taxon>Dentiscutata</taxon>
    </lineage>
</organism>
<feature type="non-terminal residue" evidence="1">
    <location>
        <position position="93"/>
    </location>
</feature>
<proteinExistence type="predicted"/>
<evidence type="ECO:0000313" key="1">
    <source>
        <dbReference type="EMBL" id="CAG8726828.1"/>
    </source>
</evidence>